<dbReference type="EMBL" id="BX908798">
    <property type="protein sequence ID" value="SPJ31727.1"/>
    <property type="molecule type" value="Genomic_DNA"/>
</dbReference>
<evidence type="ECO:0000313" key="3">
    <source>
        <dbReference type="Proteomes" id="UP000000529"/>
    </source>
</evidence>
<dbReference type="AlphaFoldDB" id="A0A2P9HAH6"/>
<evidence type="ECO:0000256" key="1">
    <source>
        <dbReference type="SAM" id="SignalP"/>
    </source>
</evidence>
<feature type="signal peptide" evidence="1">
    <location>
        <begin position="1"/>
        <end position="18"/>
    </location>
</feature>
<organism evidence="2 3">
    <name type="scientific">Protochlamydia amoebophila (strain UWE25)</name>
    <dbReference type="NCBI Taxonomy" id="264201"/>
    <lineage>
        <taxon>Bacteria</taxon>
        <taxon>Pseudomonadati</taxon>
        <taxon>Chlamydiota</taxon>
        <taxon>Chlamydiia</taxon>
        <taxon>Parachlamydiales</taxon>
        <taxon>Parachlamydiaceae</taxon>
        <taxon>Candidatus Protochlamydia</taxon>
    </lineage>
</organism>
<sequence length="59" mass="6668">MKNLMFFLLLTGSFCVNATECMTNDFLNLLKNQFPSSNAQDSDCLFRCNKCHPKGSTVK</sequence>
<evidence type="ECO:0000313" key="2">
    <source>
        <dbReference type="EMBL" id="SPJ31727.1"/>
    </source>
</evidence>
<feature type="chain" id="PRO_5015199502" evidence="1">
    <location>
        <begin position="19"/>
        <end position="59"/>
    </location>
</feature>
<keyword evidence="3" id="KW-1185">Reference proteome</keyword>
<accession>A0A2P9HAH6</accession>
<proteinExistence type="predicted"/>
<dbReference type="KEGG" id="pcu:PC_RS04220"/>
<name>A0A2P9HAH6_PARUW</name>
<gene>
    <name evidence="2" type="ORF">PC_RS04220</name>
</gene>
<dbReference type="Proteomes" id="UP000000529">
    <property type="component" value="Chromosome"/>
</dbReference>
<keyword evidence="1" id="KW-0732">Signal</keyword>
<protein>
    <submittedName>
        <fullName evidence="2">Uncharacterized protein</fullName>
    </submittedName>
</protein>
<reference evidence="2 3" key="1">
    <citation type="journal article" date="2004" name="Science">
        <title>Illuminating the evolutionary history of chlamydiae.</title>
        <authorList>
            <person name="Horn M."/>
            <person name="Collingro A."/>
            <person name="Schmitz-Esser S."/>
            <person name="Beier C.L."/>
            <person name="Purkhold U."/>
            <person name="Fartmann B."/>
            <person name="Brandt P."/>
            <person name="Nyakatura G.J."/>
            <person name="Droege M."/>
            <person name="Frishman D."/>
            <person name="Rattei T."/>
            <person name="Mewes H."/>
            <person name="Wagner M."/>
        </authorList>
    </citation>
    <scope>NUCLEOTIDE SEQUENCE [LARGE SCALE GENOMIC DNA]</scope>
    <source>
        <strain evidence="2 3">UWE25</strain>
    </source>
</reference>